<dbReference type="AlphaFoldDB" id="A0AAP7FSA9"/>
<evidence type="ECO:0000313" key="3">
    <source>
        <dbReference type="Proteomes" id="UP000077242"/>
    </source>
</evidence>
<dbReference type="RefSeq" id="WP_063977258.1">
    <property type="nucleotide sequence ID" value="NZ_AP022473.1"/>
</dbReference>
<dbReference type="EMBL" id="LSTU01000010">
    <property type="protein sequence ID" value="OAH56479.1"/>
    <property type="molecule type" value="Genomic_DNA"/>
</dbReference>
<keyword evidence="1" id="KW-1133">Transmembrane helix</keyword>
<gene>
    <name evidence="2" type="ORF">AYJ70_09010</name>
</gene>
<organism evidence="2 3">
    <name type="scientific">Pseudomonas monteilii</name>
    <dbReference type="NCBI Taxonomy" id="76759"/>
    <lineage>
        <taxon>Bacteria</taxon>
        <taxon>Pseudomonadati</taxon>
        <taxon>Pseudomonadota</taxon>
        <taxon>Gammaproteobacteria</taxon>
        <taxon>Pseudomonadales</taxon>
        <taxon>Pseudomonadaceae</taxon>
        <taxon>Pseudomonas</taxon>
    </lineage>
</organism>
<reference evidence="3" key="1">
    <citation type="submission" date="2016-02" db="EMBL/GenBank/DDBJ databases">
        <title>Dietzia cinnamea strain CD11_5 genome sequencing and assembly.</title>
        <authorList>
            <person name="Kaur G."/>
            <person name="Nair G.R."/>
            <person name="Mayilraj S."/>
        </authorList>
    </citation>
    <scope>NUCLEOTIDE SEQUENCE [LARGE SCALE GENOMIC DNA]</scope>
    <source>
        <strain evidence="3">CD10_2</strain>
    </source>
</reference>
<accession>A0AAP7FSA9</accession>
<evidence type="ECO:0000256" key="1">
    <source>
        <dbReference type="SAM" id="Phobius"/>
    </source>
</evidence>
<name>A0AAP7FSA9_9PSED</name>
<comment type="caution">
    <text evidence="2">The sequence shown here is derived from an EMBL/GenBank/DDBJ whole genome shotgun (WGS) entry which is preliminary data.</text>
</comment>
<proteinExistence type="predicted"/>
<keyword evidence="1" id="KW-0472">Membrane</keyword>
<dbReference type="Proteomes" id="UP000077242">
    <property type="component" value="Unassembled WGS sequence"/>
</dbReference>
<evidence type="ECO:0000313" key="2">
    <source>
        <dbReference type="EMBL" id="OAH56479.1"/>
    </source>
</evidence>
<protein>
    <submittedName>
        <fullName evidence="2">Uncharacterized protein</fullName>
    </submittedName>
</protein>
<keyword evidence="1" id="KW-0812">Transmembrane</keyword>
<feature type="transmembrane region" description="Helical" evidence="1">
    <location>
        <begin position="20"/>
        <end position="39"/>
    </location>
</feature>
<sequence>MAAEVVNAVASSTVYADVTFFLSITAALVSLATLTVGYTQMKIASAKVRLDLYSKRFNVYLSALRYHQAVWGKEEFETSESEFVKCYRESKFLFDHKDGIYDTLTKIKNCGGVIRTNNEIQEGNSIINKGSAIAFDDLCDSKRQEMTQELIKLEDQLAKYIDFKVVRGWTAF</sequence>